<organism evidence="17 18">
    <name type="scientific">Spiroplasma alleghenense</name>
    <dbReference type="NCBI Taxonomy" id="216931"/>
    <lineage>
        <taxon>Bacteria</taxon>
        <taxon>Bacillati</taxon>
        <taxon>Mycoplasmatota</taxon>
        <taxon>Mollicutes</taxon>
        <taxon>Entomoplasmatales</taxon>
        <taxon>Spiroplasmataceae</taxon>
        <taxon>Spiroplasma</taxon>
    </lineage>
</organism>
<dbReference type="PROSITE" id="PS51098">
    <property type="entry name" value="PTS_EIIB_TYPE_1"/>
    <property type="match status" value="1"/>
</dbReference>
<evidence type="ECO:0000256" key="8">
    <source>
        <dbReference type="ARBA" id="ARBA00022777"/>
    </source>
</evidence>
<evidence type="ECO:0000313" key="17">
    <source>
        <dbReference type="EMBL" id="AXK51663.1"/>
    </source>
</evidence>
<sequence length="830" mass="91262">MKKEVYLYAPCDGVIKDITLIQDEAFASKALGEGIFIEPSSNIFHAPIGQAKIALIADTKHAYYFEQEDGLQLLMHIGLETVGLNGAPYKLLAQVNDNVTWKSPIVEVNFDLIKKNKYSLATPIVMDVNSTKNWVFKALKLNGKVKQGDKIGVWTYEEKINQQEIIEIVRSKGKYQKVAEQILAAVGGKGNQNSVYNCMTRLRIKIIDQKLVNYDELKKIEVVKGLNQNGDELQVIIGGEVYKIKDEVINILENKTTSNDKVVKTKTPFRKKIMPAVAGIVTPAIPVLLGTGILGGIQAMLVAFGVLQAPGLGETVADLNLWSAIFYVVGKVGLELIGLIFIYNTVKYLGGNPIMGIFVGMVLTSRHLFGTSWVLFNLFGNPVGIQSYEGTVLPMVAAGFVVYYLDKWVQKWMPTAVDIVFRPGLVMLVTVIVTLFTVGPILKIVEQLLSQFVLILGKLPIGIGVGIFALLWQPLVLTGTHVAVVQAVSLPMTQIPAQPSAMYVAVNIAVFAQIGAVLAVALRTSNQKTKQTAYGSIPGAIFGITEPAIFGVNLPKLWPFLHGCLGAFIGGMFAGIVGAEQITRTGTGILSYLGFGTPLNTAMGLSAAGIALGSALLLTICFYKERPSEIAGLKKMNTIVLKNIITENQNVELKNNFETILKLEKANLTDNKVYERLVIKLAKLEQKKQLLVNRVEADRDKLYLKAMKLKDKDLAKYNITAQLYLDFNKDEDIKQISDQIALLESQAKIAKQTYDENIGKVLVEVDGLISACLLINPDYLNYTELKNGYCNCLNSIEINYNLCDKLPFNLTKTKKKSKEASNEKIKQTIS</sequence>
<keyword evidence="4" id="KW-0762">Sugar transport</keyword>
<dbReference type="GO" id="GO:0005886">
    <property type="term" value="C:plasma membrane"/>
    <property type="evidence" value="ECO:0007669"/>
    <property type="project" value="UniProtKB-SubCell"/>
</dbReference>
<dbReference type="PROSITE" id="PS51093">
    <property type="entry name" value="PTS_EIIA_TYPE_1"/>
    <property type="match status" value="1"/>
</dbReference>
<feature type="domain" description="PTS EIIA type-1" evidence="14">
    <location>
        <begin position="23"/>
        <end position="128"/>
    </location>
</feature>
<dbReference type="AlphaFoldDB" id="A0A345Z4Y4"/>
<dbReference type="GO" id="GO:0016301">
    <property type="term" value="F:kinase activity"/>
    <property type="evidence" value="ECO:0007669"/>
    <property type="project" value="UniProtKB-KW"/>
</dbReference>
<evidence type="ECO:0000259" key="15">
    <source>
        <dbReference type="PROSITE" id="PS51098"/>
    </source>
</evidence>
<protein>
    <submittedName>
        <fullName evidence="17">PTS system, beta-glucoside-specific IIABC component</fullName>
    </submittedName>
</protein>
<feature type="transmembrane region" description="Helical" evidence="13">
    <location>
        <begin position="388"/>
        <end position="405"/>
    </location>
</feature>
<dbReference type="GO" id="GO:0009401">
    <property type="term" value="P:phosphoenolpyruvate-dependent sugar phosphotransferase system"/>
    <property type="evidence" value="ECO:0007669"/>
    <property type="project" value="UniProtKB-KW"/>
</dbReference>
<dbReference type="InterPro" id="IPR050558">
    <property type="entry name" value="PTS_Sugar-Specific_Components"/>
</dbReference>
<dbReference type="Proteomes" id="UP000254792">
    <property type="component" value="Chromosome"/>
</dbReference>
<reference evidence="17 18" key="1">
    <citation type="submission" date="2018-07" db="EMBL/GenBank/DDBJ databases">
        <title>Complete genome sequence of Spiroplasma alleghenense PLHS-1 (ATCC 51752).</title>
        <authorList>
            <person name="Chou L."/>
            <person name="Lee T.-Y."/>
            <person name="Tsai Y.-M."/>
            <person name="Kuo C.-H."/>
        </authorList>
    </citation>
    <scope>NUCLEOTIDE SEQUENCE [LARGE SCALE GENOMIC DNA]</scope>
    <source>
        <strain evidence="17 18">PLHS-1</strain>
    </source>
</reference>
<evidence type="ECO:0000259" key="14">
    <source>
        <dbReference type="PROSITE" id="PS51093"/>
    </source>
</evidence>
<dbReference type="GO" id="GO:0008982">
    <property type="term" value="F:protein-N(PI)-phosphohistidine-sugar phosphotransferase activity"/>
    <property type="evidence" value="ECO:0007669"/>
    <property type="project" value="InterPro"/>
</dbReference>
<proteinExistence type="predicted"/>
<evidence type="ECO:0000256" key="13">
    <source>
        <dbReference type="SAM" id="Phobius"/>
    </source>
</evidence>
<dbReference type="Gene3D" id="3.30.1360.60">
    <property type="entry name" value="Glucose permease domain IIB"/>
    <property type="match status" value="1"/>
</dbReference>
<feature type="transmembrane region" description="Helical" evidence="13">
    <location>
        <begin position="319"/>
        <end position="342"/>
    </location>
</feature>
<accession>A0A345Z4Y4</accession>
<keyword evidence="3" id="KW-1003">Cell membrane</keyword>
<dbReference type="InterPro" id="IPR001996">
    <property type="entry name" value="PTS_IIB_1"/>
</dbReference>
<dbReference type="Pfam" id="PF00367">
    <property type="entry name" value="PTS_EIIB"/>
    <property type="match status" value="1"/>
</dbReference>
<keyword evidence="6" id="KW-0598">Phosphotransferase system</keyword>
<feature type="transmembrane region" description="Helical" evidence="13">
    <location>
        <begin position="284"/>
        <end position="307"/>
    </location>
</feature>
<evidence type="ECO:0000256" key="4">
    <source>
        <dbReference type="ARBA" id="ARBA00022597"/>
    </source>
</evidence>
<dbReference type="NCBIfam" id="TIGR00830">
    <property type="entry name" value="PTBA"/>
    <property type="match status" value="1"/>
</dbReference>
<dbReference type="InterPro" id="IPR011055">
    <property type="entry name" value="Dup_hybrid_motif"/>
</dbReference>
<keyword evidence="7 13" id="KW-0812">Transmembrane</keyword>
<keyword evidence="9 13" id="KW-1133">Transmembrane helix</keyword>
<feature type="domain" description="PTS EIIB type-1" evidence="15">
    <location>
        <begin position="176"/>
        <end position="258"/>
    </location>
</feature>
<evidence type="ECO:0000256" key="6">
    <source>
        <dbReference type="ARBA" id="ARBA00022683"/>
    </source>
</evidence>
<keyword evidence="2" id="KW-0813">Transport</keyword>
<feature type="transmembrane region" description="Helical" evidence="13">
    <location>
        <begin position="557"/>
        <end position="579"/>
    </location>
</feature>
<feature type="coiled-coil region" evidence="12">
    <location>
        <begin position="674"/>
        <end position="753"/>
    </location>
</feature>
<evidence type="ECO:0000256" key="9">
    <source>
        <dbReference type="ARBA" id="ARBA00022989"/>
    </source>
</evidence>
<dbReference type="PANTHER" id="PTHR30175">
    <property type="entry name" value="PHOSPHOTRANSFERASE SYSTEM TRANSPORT PROTEIN"/>
    <property type="match status" value="1"/>
</dbReference>
<dbReference type="InterPro" id="IPR001127">
    <property type="entry name" value="PTS_EIIA_1_perm"/>
</dbReference>
<dbReference type="SUPFAM" id="SSF51261">
    <property type="entry name" value="Duplicated hybrid motif"/>
    <property type="match status" value="1"/>
</dbReference>
<dbReference type="PANTHER" id="PTHR30175:SF1">
    <property type="entry name" value="PTS SYSTEM ARBUTIN-, CELLOBIOSE-, AND SALICIN-SPECIFIC EIIBC COMPONENT-RELATED"/>
    <property type="match status" value="1"/>
</dbReference>
<evidence type="ECO:0000259" key="16">
    <source>
        <dbReference type="PROSITE" id="PS51103"/>
    </source>
</evidence>
<evidence type="ECO:0000256" key="5">
    <source>
        <dbReference type="ARBA" id="ARBA00022679"/>
    </source>
</evidence>
<feature type="transmembrane region" description="Helical" evidence="13">
    <location>
        <begin position="501"/>
        <end position="522"/>
    </location>
</feature>
<evidence type="ECO:0000256" key="1">
    <source>
        <dbReference type="ARBA" id="ARBA00004651"/>
    </source>
</evidence>
<dbReference type="GO" id="GO:0090563">
    <property type="term" value="F:protein-phosphocysteine-sugar phosphotransferase activity"/>
    <property type="evidence" value="ECO:0007669"/>
    <property type="project" value="TreeGrafter"/>
</dbReference>
<feature type="transmembrane region" description="Helical" evidence="13">
    <location>
        <begin position="425"/>
        <end position="445"/>
    </location>
</feature>
<evidence type="ECO:0000256" key="11">
    <source>
        <dbReference type="PROSITE-ProRule" id="PRU00421"/>
    </source>
</evidence>
<evidence type="ECO:0000256" key="12">
    <source>
        <dbReference type="SAM" id="Coils"/>
    </source>
</evidence>
<evidence type="ECO:0000256" key="10">
    <source>
        <dbReference type="ARBA" id="ARBA00023136"/>
    </source>
</evidence>
<dbReference type="InterPro" id="IPR036878">
    <property type="entry name" value="Glu_permease_IIB"/>
</dbReference>
<dbReference type="Pfam" id="PF00358">
    <property type="entry name" value="PTS_EIIA_1"/>
    <property type="match status" value="1"/>
</dbReference>
<feature type="transmembrane region" description="Helical" evidence="13">
    <location>
        <begin position="599"/>
        <end position="623"/>
    </location>
</feature>
<comment type="subcellular location">
    <subcellularLocation>
        <location evidence="1">Cell membrane</location>
        <topology evidence="1">Multi-pass membrane protein</topology>
    </subcellularLocation>
</comment>
<feature type="active site" description="Phosphocysteine intermediate; for EIIB activity" evidence="11">
    <location>
        <position position="198"/>
    </location>
</feature>
<evidence type="ECO:0000256" key="7">
    <source>
        <dbReference type="ARBA" id="ARBA00022692"/>
    </source>
</evidence>
<dbReference type="RefSeq" id="WP_115558554.1">
    <property type="nucleotide sequence ID" value="NZ_CP031376.1"/>
</dbReference>
<feature type="transmembrane region" description="Helical" evidence="13">
    <location>
        <begin position="354"/>
        <end position="376"/>
    </location>
</feature>
<gene>
    <name evidence="17" type="ORF">SALLE_v1c09930</name>
</gene>
<feature type="transmembrane region" description="Helical" evidence="13">
    <location>
        <begin position="452"/>
        <end position="472"/>
    </location>
</feature>
<name>A0A345Z4Y4_9MOLU</name>
<keyword evidence="10 13" id="KW-0472">Membrane</keyword>
<evidence type="ECO:0000256" key="3">
    <source>
        <dbReference type="ARBA" id="ARBA00022475"/>
    </source>
</evidence>
<dbReference type="CDD" id="cd00212">
    <property type="entry name" value="PTS_IIB_glc"/>
    <property type="match status" value="1"/>
</dbReference>
<evidence type="ECO:0000256" key="2">
    <source>
        <dbReference type="ARBA" id="ARBA00022448"/>
    </source>
</evidence>
<keyword evidence="8" id="KW-0418">Kinase</keyword>
<dbReference type="InterPro" id="IPR018113">
    <property type="entry name" value="PTrfase_EIIB_Cys"/>
</dbReference>
<keyword evidence="12" id="KW-0175">Coiled coil</keyword>
<dbReference type="InterPro" id="IPR013013">
    <property type="entry name" value="PTS_EIIC_1"/>
</dbReference>
<dbReference type="Gene3D" id="2.70.70.10">
    <property type="entry name" value="Glucose Permease (Domain IIA)"/>
    <property type="match status" value="1"/>
</dbReference>
<dbReference type="Pfam" id="PF02378">
    <property type="entry name" value="PTS_EIIC"/>
    <property type="match status" value="1"/>
</dbReference>
<evidence type="ECO:0000313" key="18">
    <source>
        <dbReference type="Proteomes" id="UP000254792"/>
    </source>
</evidence>
<dbReference type="PROSITE" id="PS51103">
    <property type="entry name" value="PTS_EIIC_TYPE_1"/>
    <property type="match status" value="1"/>
</dbReference>
<dbReference type="PROSITE" id="PS00371">
    <property type="entry name" value="PTS_EIIA_TYPE_1_HIS"/>
    <property type="match status" value="1"/>
</dbReference>
<dbReference type="KEGG" id="salx:SALLE_v1c09930"/>
<dbReference type="InterPro" id="IPR003352">
    <property type="entry name" value="PTS_EIIC"/>
</dbReference>
<dbReference type="SUPFAM" id="SSF55604">
    <property type="entry name" value="Glucose permease domain IIB"/>
    <property type="match status" value="1"/>
</dbReference>
<keyword evidence="18" id="KW-1185">Reference proteome</keyword>
<feature type="domain" description="PTS EIIC type-1" evidence="16">
    <location>
        <begin position="275"/>
        <end position="636"/>
    </location>
</feature>
<dbReference type="EMBL" id="CP031376">
    <property type="protein sequence ID" value="AXK51663.1"/>
    <property type="molecule type" value="Genomic_DNA"/>
</dbReference>
<keyword evidence="5" id="KW-0808">Transferase</keyword>
<dbReference type="OrthoDB" id="400707at2"/>